<evidence type="ECO:0000313" key="8">
    <source>
        <dbReference type="EMBL" id="SFI85043.1"/>
    </source>
</evidence>
<evidence type="ECO:0000256" key="3">
    <source>
        <dbReference type="ARBA" id="ARBA00022729"/>
    </source>
</evidence>
<organism evidence="8 9">
    <name type="scientific">Parapedobacter indicus</name>
    <dbReference type="NCBI Taxonomy" id="1477437"/>
    <lineage>
        <taxon>Bacteria</taxon>
        <taxon>Pseudomonadati</taxon>
        <taxon>Bacteroidota</taxon>
        <taxon>Sphingobacteriia</taxon>
        <taxon>Sphingobacteriales</taxon>
        <taxon>Sphingobacteriaceae</taxon>
        <taxon>Parapedobacter</taxon>
    </lineage>
</organism>
<gene>
    <name evidence="8" type="ORF">SAMN05444682_10657</name>
</gene>
<keyword evidence="9" id="KW-1185">Reference proteome</keyword>
<evidence type="ECO:0000256" key="2">
    <source>
        <dbReference type="ARBA" id="ARBA00006275"/>
    </source>
</evidence>
<comment type="similarity">
    <text evidence="2">Belongs to the SusD family.</text>
</comment>
<dbReference type="GO" id="GO:0009279">
    <property type="term" value="C:cell outer membrane"/>
    <property type="evidence" value="ECO:0007669"/>
    <property type="project" value="UniProtKB-SubCell"/>
</dbReference>
<evidence type="ECO:0000259" key="7">
    <source>
        <dbReference type="Pfam" id="PF14322"/>
    </source>
</evidence>
<dbReference type="Pfam" id="PF07980">
    <property type="entry name" value="SusD_RagB"/>
    <property type="match status" value="1"/>
</dbReference>
<evidence type="ECO:0000256" key="4">
    <source>
        <dbReference type="ARBA" id="ARBA00023136"/>
    </source>
</evidence>
<feature type="domain" description="RagB/SusD" evidence="6">
    <location>
        <begin position="299"/>
        <end position="569"/>
    </location>
</feature>
<keyword evidence="4" id="KW-0472">Membrane</keyword>
<dbReference type="CDD" id="cd08977">
    <property type="entry name" value="SusD"/>
    <property type="match status" value="1"/>
</dbReference>
<feature type="domain" description="SusD-like N-terminal" evidence="7">
    <location>
        <begin position="129"/>
        <end position="244"/>
    </location>
</feature>
<dbReference type="Gene3D" id="1.25.40.390">
    <property type="match status" value="1"/>
</dbReference>
<comment type="subcellular location">
    <subcellularLocation>
        <location evidence="1">Cell outer membrane</location>
    </subcellularLocation>
</comment>
<sequence length="572" mass="65108">MNTITIFSKIRTNRFALLYAMIIVFSGAFLSSCTKEVLTKRPLDKFSDESVWQDAKLIETYVNNVYRSLPRGFEAPGGRQLQSTVDETHQRGREDYVIITSGNVTPSTPGIFENYWIGTLTLASPNYNATGYYSPITRSNVFFANIENAPIEEGIKNRMIGEMKVIRAYSYLRLISFYGGVPLITTPFALADDFNVPRNSYDECMAFIVKELEEAADLLPLDYDAANKGRITKGAAMAILSRALLYDASPYYDRSVSNTDLAKWQKAADAAKAVIDLGIYELYPDYKTLFLESAAYNSEIIWSRPFNTEVDRETYVELSQYPNGYNGFGQVHPLHNIVDDYETLNGKLPKDDPTYDPQNPYVNRDPRFYASILYDGAPFKGREVETFLPGGKDSNEGALSPHNATLTGYYERKFLDESITNPSAANAGSTPWTFCRLAEIYLNYAEAMYNLGNEEVCRAYINKIRQRPSVDMPEVTESGTALLARLQNERRIELAFEEHRYFDVRRWRIAPEVLSEDSERMTIIKDASGKKTYKVETFQPRNFNDRNYLMPIPQAEIEKNPLLVQNPGYENL</sequence>
<dbReference type="AlphaFoldDB" id="A0A1I3LJZ2"/>
<dbReference type="RefSeq" id="WP_090627416.1">
    <property type="nucleotide sequence ID" value="NZ_FOQO01000006.1"/>
</dbReference>
<dbReference type="Pfam" id="PF14322">
    <property type="entry name" value="SusD-like_3"/>
    <property type="match status" value="1"/>
</dbReference>
<dbReference type="STRING" id="1477437.SAMN05444682_10657"/>
<evidence type="ECO:0000256" key="1">
    <source>
        <dbReference type="ARBA" id="ARBA00004442"/>
    </source>
</evidence>
<evidence type="ECO:0000259" key="6">
    <source>
        <dbReference type="Pfam" id="PF07980"/>
    </source>
</evidence>
<dbReference type="EMBL" id="FOQO01000006">
    <property type="protein sequence ID" value="SFI85043.1"/>
    <property type="molecule type" value="Genomic_DNA"/>
</dbReference>
<name>A0A1I3LJZ2_9SPHI</name>
<protein>
    <submittedName>
        <fullName evidence="8">Starch-binding associating with outer membrane</fullName>
    </submittedName>
</protein>
<evidence type="ECO:0000256" key="5">
    <source>
        <dbReference type="ARBA" id="ARBA00023237"/>
    </source>
</evidence>
<keyword evidence="3" id="KW-0732">Signal</keyword>
<evidence type="ECO:0000313" key="9">
    <source>
        <dbReference type="Proteomes" id="UP000198670"/>
    </source>
</evidence>
<proteinExistence type="inferred from homology"/>
<reference evidence="8 9" key="1">
    <citation type="submission" date="2016-10" db="EMBL/GenBank/DDBJ databases">
        <authorList>
            <person name="de Groot N.N."/>
        </authorList>
    </citation>
    <scope>NUCLEOTIDE SEQUENCE [LARGE SCALE GENOMIC DNA]</scope>
    <source>
        <strain evidence="8 9">RK1</strain>
    </source>
</reference>
<dbReference type="SUPFAM" id="SSF48452">
    <property type="entry name" value="TPR-like"/>
    <property type="match status" value="1"/>
</dbReference>
<dbReference type="OrthoDB" id="5694214at2"/>
<accession>A0A1I3LJZ2</accession>
<dbReference type="Proteomes" id="UP000198670">
    <property type="component" value="Unassembled WGS sequence"/>
</dbReference>
<dbReference type="InterPro" id="IPR011990">
    <property type="entry name" value="TPR-like_helical_dom_sf"/>
</dbReference>
<dbReference type="InterPro" id="IPR033985">
    <property type="entry name" value="SusD-like_N"/>
</dbReference>
<dbReference type="InterPro" id="IPR012944">
    <property type="entry name" value="SusD_RagB_dom"/>
</dbReference>
<keyword evidence="5" id="KW-0998">Cell outer membrane</keyword>